<proteinExistence type="predicted"/>
<protein>
    <submittedName>
        <fullName evidence="1">Uncharacterized protein</fullName>
    </submittedName>
</protein>
<reference evidence="1 2" key="1">
    <citation type="journal article" date="2024" name="bioRxiv">
        <title>A reference genome for Trichogramma kaykai: A tiny desert-dwelling parasitoid wasp with competing sex-ratio distorters.</title>
        <authorList>
            <person name="Culotta J."/>
            <person name="Lindsey A.R."/>
        </authorList>
    </citation>
    <scope>NUCLEOTIDE SEQUENCE [LARGE SCALE GENOMIC DNA]</scope>
    <source>
        <strain evidence="1 2">KSX58</strain>
    </source>
</reference>
<sequence>MPDALSHAYEANDEVCVAGVSEEIDEEHQRLVQDVTQNPQRWRNWRVEGGKLYHYRYDPLLDPITDCEEG</sequence>
<dbReference type="EMBL" id="JBJJXI010000055">
    <property type="protein sequence ID" value="KAL3399474.1"/>
    <property type="molecule type" value="Genomic_DNA"/>
</dbReference>
<name>A0ABD2X2H1_9HYME</name>
<dbReference type="AlphaFoldDB" id="A0ABD2X2H1"/>
<dbReference type="Proteomes" id="UP001627154">
    <property type="component" value="Unassembled WGS sequence"/>
</dbReference>
<evidence type="ECO:0000313" key="2">
    <source>
        <dbReference type="Proteomes" id="UP001627154"/>
    </source>
</evidence>
<keyword evidence="2" id="KW-1185">Reference proteome</keyword>
<evidence type="ECO:0000313" key="1">
    <source>
        <dbReference type="EMBL" id="KAL3399474.1"/>
    </source>
</evidence>
<organism evidence="1 2">
    <name type="scientific">Trichogramma kaykai</name>
    <dbReference type="NCBI Taxonomy" id="54128"/>
    <lineage>
        <taxon>Eukaryota</taxon>
        <taxon>Metazoa</taxon>
        <taxon>Ecdysozoa</taxon>
        <taxon>Arthropoda</taxon>
        <taxon>Hexapoda</taxon>
        <taxon>Insecta</taxon>
        <taxon>Pterygota</taxon>
        <taxon>Neoptera</taxon>
        <taxon>Endopterygota</taxon>
        <taxon>Hymenoptera</taxon>
        <taxon>Apocrita</taxon>
        <taxon>Proctotrupomorpha</taxon>
        <taxon>Chalcidoidea</taxon>
        <taxon>Trichogrammatidae</taxon>
        <taxon>Trichogramma</taxon>
    </lineage>
</organism>
<comment type="caution">
    <text evidence="1">The sequence shown here is derived from an EMBL/GenBank/DDBJ whole genome shotgun (WGS) entry which is preliminary data.</text>
</comment>
<accession>A0ABD2X2H1</accession>
<gene>
    <name evidence="1" type="ORF">TKK_006757</name>
</gene>